<protein>
    <submittedName>
        <fullName evidence="4">Centrosome and spindle pole associated protein 1</fullName>
    </submittedName>
</protein>
<dbReference type="GO" id="GO:0034451">
    <property type="term" value="C:centriolar satellite"/>
    <property type="evidence" value="ECO:0007669"/>
    <property type="project" value="Ensembl"/>
</dbReference>
<keyword evidence="1" id="KW-0175">Coiled coil</keyword>
<feature type="region of interest" description="Disordered" evidence="2">
    <location>
        <begin position="527"/>
        <end position="546"/>
    </location>
</feature>
<dbReference type="GO" id="GO:0032467">
    <property type="term" value="P:positive regulation of cytokinesis"/>
    <property type="evidence" value="ECO:0007669"/>
    <property type="project" value="InterPro"/>
</dbReference>
<feature type="region of interest" description="Disordered" evidence="2">
    <location>
        <begin position="396"/>
        <end position="469"/>
    </location>
</feature>
<dbReference type="Ensembl" id="ENSSBOT00000033167.1">
    <property type="protein sequence ID" value="ENSSBOP00000016361.1"/>
    <property type="gene ID" value="ENSSBOG00000024874.1"/>
</dbReference>
<evidence type="ECO:0000256" key="1">
    <source>
        <dbReference type="SAM" id="Coils"/>
    </source>
</evidence>
<evidence type="ECO:0000313" key="5">
    <source>
        <dbReference type="Proteomes" id="UP000233220"/>
    </source>
</evidence>
<dbReference type="OMA" id="XEKDLEL"/>
<keyword evidence="5" id="KW-1185">Reference proteome</keyword>
<name>A0A2K6T9Q2_SAIBB</name>
<dbReference type="GeneTree" id="ENSGT00390000015084"/>
<feature type="region of interest" description="Disordered" evidence="2">
    <location>
        <begin position="800"/>
        <end position="823"/>
    </location>
</feature>
<dbReference type="InterPro" id="IPR026708">
    <property type="entry name" value="CSPP1"/>
</dbReference>
<feature type="coiled-coil region" evidence="1">
    <location>
        <begin position="89"/>
        <end position="116"/>
    </location>
</feature>
<reference evidence="4" key="1">
    <citation type="submission" date="2025-08" db="UniProtKB">
        <authorList>
            <consortium name="Ensembl"/>
        </authorList>
    </citation>
    <scope>IDENTIFICATION</scope>
</reference>
<feature type="compositionally biased region" description="Polar residues" evidence="2">
    <location>
        <begin position="813"/>
        <end position="823"/>
    </location>
</feature>
<dbReference type="GO" id="GO:0000922">
    <property type="term" value="C:spindle pole"/>
    <property type="evidence" value="ECO:0007669"/>
    <property type="project" value="Ensembl"/>
</dbReference>
<evidence type="ECO:0000259" key="3">
    <source>
        <dbReference type="Pfam" id="PF24578"/>
    </source>
</evidence>
<sequence>MDERFRYESDFDRRLLRVYTNDRMHRNRRGNVRPMEHDGNVIEQSNVRISSAENKSAPVNGTSKSANREICSPFAGMLFGGEDRELTQRRKEKYRLELLEQMAEQQRNKRREKDLELRVAASGAQDPEKSPDRLKQFSVAPRHFEEMIPPERPRVAFQTPLPPLSVPSVHSVPSQNEDLQNGLSSALGEMVPPRIAPLPPPPLPPALATNYRTPYDDAYYFYGARNTLDPSLAYYGSGMMGVQPAAYVSAPVTHQLVQPIVNTIGQSELKITSDHVINSGLIFEDKLKPSKQSLQSYQEALQQQIREREERRKKEREEKEEYEAKLEAEMRTYNPWGKGGGGAPLRDAKGNLISQMQTQSSPFARGNVFGEPPTELQIKQQELYKNFLRFQIEEKKQREEAERERLRIAEEKEERRLAEQRARIQQEYEEEQEKKREKEEEQRLKNEEHIRLAEERRKEAERNKKEEEEKYNLQLQHYYERENLIGEETNCLRQPSPVVPALQNKIASRLQRPPSIDSIISSFIRESSMSRAQSPPVPARKNQLRAEEEKKNVIMELSEMRKQLRSEERRLQERLLHMSSDDEIPISETRVDLKFMYPDPPRDYHTLEIQQQALLREQQKKLNRIKMQEGAKVDLDAIPSAKVRKQRMPRDDTSDFLKNSLLESDSAFIGAYGETYPAIEDDDFPPPSQLPSARERRRNKWKGLDIDSSRPNVPPPDGLSLKSTSSVNVDHLRMRNEERMRRLNELQNKPINTDDESSLVDPDDIVKHMGDDGSNSIATEPWLRPGTSETLKRFMAEQLNQEQQQVPGKPGTFTWQGLSTAHG</sequence>
<dbReference type="GO" id="GO:0005874">
    <property type="term" value="C:microtubule"/>
    <property type="evidence" value="ECO:0007669"/>
    <property type="project" value="InterPro"/>
</dbReference>
<evidence type="ECO:0000313" key="4">
    <source>
        <dbReference type="Ensembl" id="ENSSBOP00000016361.1"/>
    </source>
</evidence>
<dbReference type="STRING" id="39432.ENSSBOP00000016361"/>
<reference evidence="4" key="2">
    <citation type="submission" date="2025-09" db="UniProtKB">
        <authorList>
            <consortium name="Ensembl"/>
        </authorList>
    </citation>
    <scope>IDENTIFICATION</scope>
</reference>
<dbReference type="GO" id="GO:0036064">
    <property type="term" value="C:ciliary basal body"/>
    <property type="evidence" value="ECO:0007669"/>
    <property type="project" value="Ensembl"/>
</dbReference>
<dbReference type="GO" id="GO:0005654">
    <property type="term" value="C:nucleoplasm"/>
    <property type="evidence" value="ECO:0007669"/>
    <property type="project" value="Ensembl"/>
</dbReference>
<dbReference type="PANTHER" id="PTHR21616">
    <property type="entry name" value="CENTROSOME SPINDLE POLE ASSOCIATED PROTEIN"/>
    <property type="match status" value="1"/>
</dbReference>
<dbReference type="Proteomes" id="UP000233220">
    <property type="component" value="Unplaced"/>
</dbReference>
<proteinExistence type="predicted"/>
<gene>
    <name evidence="4" type="primary">CSPP1</name>
</gene>
<dbReference type="Pfam" id="PF24578">
    <property type="entry name" value="CSPP1_C"/>
    <property type="match status" value="1"/>
</dbReference>
<feature type="coiled-coil region" evidence="1">
    <location>
        <begin position="291"/>
        <end position="332"/>
    </location>
</feature>
<dbReference type="InterPro" id="IPR058191">
    <property type="entry name" value="CSPP1_C"/>
</dbReference>
<dbReference type="AlphaFoldDB" id="A0A2K6T9Q2"/>
<dbReference type="PANTHER" id="PTHR21616:SF2">
    <property type="entry name" value="CENTROSOME AND SPINDLE POLE-ASSOCIATED PROTEIN 1"/>
    <property type="match status" value="1"/>
</dbReference>
<evidence type="ECO:0000256" key="2">
    <source>
        <dbReference type="SAM" id="MobiDB-lite"/>
    </source>
</evidence>
<organism evidence="4 5">
    <name type="scientific">Saimiri boliviensis boliviensis</name>
    <name type="common">Bolivian squirrel monkey</name>
    <dbReference type="NCBI Taxonomy" id="39432"/>
    <lineage>
        <taxon>Eukaryota</taxon>
        <taxon>Metazoa</taxon>
        <taxon>Chordata</taxon>
        <taxon>Craniata</taxon>
        <taxon>Vertebrata</taxon>
        <taxon>Euteleostomi</taxon>
        <taxon>Mammalia</taxon>
        <taxon>Eutheria</taxon>
        <taxon>Euarchontoglires</taxon>
        <taxon>Primates</taxon>
        <taxon>Haplorrhini</taxon>
        <taxon>Platyrrhini</taxon>
        <taxon>Cebidae</taxon>
        <taxon>Saimiriinae</taxon>
        <taxon>Saimiri</taxon>
    </lineage>
</organism>
<accession>A0A2K6T9Q2</accession>
<feature type="region of interest" description="Disordered" evidence="2">
    <location>
        <begin position="677"/>
        <end position="725"/>
    </location>
</feature>
<feature type="domain" description="Centrosome and spindle pole-associated protein 1 C-terminal" evidence="3">
    <location>
        <begin position="587"/>
        <end position="626"/>
    </location>
</feature>